<keyword evidence="1" id="KW-0812">Transmembrane</keyword>
<dbReference type="Proteomes" id="UP000290560">
    <property type="component" value="Unassembled WGS sequence"/>
</dbReference>
<protein>
    <submittedName>
        <fullName evidence="2">Uncharacterized protein</fullName>
    </submittedName>
</protein>
<gene>
    <name evidence="2" type="ORF">BHM03_00055001</name>
</gene>
<reference evidence="2" key="1">
    <citation type="journal article" date="2018" name="Data Brief">
        <title>Genome sequence data from 17 accessions of Ensete ventricosum, a staple food crop for millions in Ethiopia.</title>
        <authorList>
            <person name="Yemataw Z."/>
            <person name="Muzemil S."/>
            <person name="Ambachew D."/>
            <person name="Tripathi L."/>
            <person name="Tesfaye K."/>
            <person name="Chala A."/>
            <person name="Farbos A."/>
            <person name="O'Neill P."/>
            <person name="Moore K."/>
            <person name="Grant M."/>
            <person name="Studholme D.J."/>
        </authorList>
    </citation>
    <scope>NUCLEOTIDE SEQUENCE [LARGE SCALE GENOMIC DNA]</scope>
    <source>
        <tissue evidence="2">Leaf</tissue>
    </source>
</reference>
<sequence>MLQPEQKIEDSAKGEKVQRMYIRVFRVLFILCTASSGLAAYRTPKIGLVWRPWRWWRWWDWGKASFRGGRAQDEAPRLKVSNPGCRFLCRRPSGHRVKRGGRRGPAAYDCIPGFPADPHVPRPRPHLRLCCGGTVCSLMVMPGPPP</sequence>
<keyword evidence="1" id="KW-0472">Membrane</keyword>
<organism evidence="2">
    <name type="scientific">Ensete ventricosum</name>
    <name type="common">Abyssinian banana</name>
    <name type="synonym">Musa ensete</name>
    <dbReference type="NCBI Taxonomy" id="4639"/>
    <lineage>
        <taxon>Eukaryota</taxon>
        <taxon>Viridiplantae</taxon>
        <taxon>Streptophyta</taxon>
        <taxon>Embryophyta</taxon>
        <taxon>Tracheophyta</taxon>
        <taxon>Spermatophyta</taxon>
        <taxon>Magnoliopsida</taxon>
        <taxon>Liliopsida</taxon>
        <taxon>Zingiberales</taxon>
        <taxon>Musaceae</taxon>
        <taxon>Ensete</taxon>
    </lineage>
</organism>
<name>A0A445MM73_ENSVE</name>
<feature type="transmembrane region" description="Helical" evidence="1">
    <location>
        <begin position="20"/>
        <end position="41"/>
    </location>
</feature>
<dbReference type="EMBL" id="KV876705">
    <property type="protein sequence ID" value="RZR75333.1"/>
    <property type="molecule type" value="Genomic_DNA"/>
</dbReference>
<accession>A0A445MM73</accession>
<proteinExistence type="predicted"/>
<keyword evidence="1" id="KW-1133">Transmembrane helix</keyword>
<evidence type="ECO:0000256" key="1">
    <source>
        <dbReference type="SAM" id="Phobius"/>
    </source>
</evidence>
<dbReference type="AlphaFoldDB" id="A0A445MM73"/>
<evidence type="ECO:0000313" key="2">
    <source>
        <dbReference type="EMBL" id="RZR75333.1"/>
    </source>
</evidence>